<gene>
    <name evidence="1" type="ORF">SCANT_v1c04340</name>
</gene>
<name>A0A0M4KCD3_9MOLU</name>
<keyword evidence="2" id="KW-1185">Reference proteome</keyword>
<dbReference type="RefSeq" id="WP_053946101.1">
    <property type="nucleotide sequence ID" value="NZ_CP012622.1"/>
</dbReference>
<protein>
    <submittedName>
        <fullName evidence="1">Uncharacterized protein</fullName>
    </submittedName>
</protein>
<reference evidence="1 2" key="1">
    <citation type="journal article" date="2015" name="Genome Announc.">
        <title>Complete Genome Sequence of Spiroplasma cantharicola CC-1T (DSM 21588), a Bacterium Isolated from Soldier Beetle (Cantharis carolinus).</title>
        <authorList>
            <person name="Lo W.S."/>
            <person name="Liu P.Y."/>
            <person name="Kuo C.H."/>
        </authorList>
    </citation>
    <scope>NUCLEOTIDE SEQUENCE [LARGE SCALE GENOMIC DNA]</scope>
    <source>
        <strain evidence="1 2">CC-1</strain>
    </source>
</reference>
<evidence type="ECO:0000313" key="2">
    <source>
        <dbReference type="Proteomes" id="UP000063919"/>
    </source>
</evidence>
<accession>A0A0M4KCD3</accession>
<proteinExistence type="predicted"/>
<dbReference type="STRING" id="362837.SCANT_v1c04340"/>
<dbReference type="AlphaFoldDB" id="A0A0M4KCD3"/>
<dbReference type="PATRIC" id="fig|362837.3.peg.441"/>
<dbReference type="Proteomes" id="UP000063919">
    <property type="component" value="Chromosome"/>
</dbReference>
<dbReference type="KEGG" id="scj:SCANT_v1c04340"/>
<sequence>MNISYIDFDWNNVIAYDQNFIEIFRESSLILRDLKNYQLLFIGEDAIKHSKSEGNFIAINFTENSKILSEDNFILFINYFKDKYQLLNFPIIVNRYNNNYFFEKNNLKTIDILKFYSNISNEMGFIDLKYSELNIYNKKLNKLFKFNLGKQKILNLINRYFYLNHNSTLNTKKTKELLKQIWKGVKINNVSCRNFSTGQDNNIKINNVKEITKELEDNLNLIFKQIRNIKKYYMNSEIKEVFDYVD</sequence>
<organism evidence="1 2">
    <name type="scientific">Spiroplasma cantharicola</name>
    <dbReference type="NCBI Taxonomy" id="362837"/>
    <lineage>
        <taxon>Bacteria</taxon>
        <taxon>Bacillati</taxon>
        <taxon>Mycoplasmatota</taxon>
        <taxon>Mollicutes</taxon>
        <taxon>Entomoplasmatales</taxon>
        <taxon>Spiroplasmataceae</taxon>
        <taxon>Spiroplasma</taxon>
    </lineage>
</organism>
<evidence type="ECO:0000313" key="1">
    <source>
        <dbReference type="EMBL" id="ALD66340.1"/>
    </source>
</evidence>
<dbReference type="EMBL" id="CP012622">
    <property type="protein sequence ID" value="ALD66340.1"/>
    <property type="molecule type" value="Genomic_DNA"/>
</dbReference>